<dbReference type="AlphaFoldDB" id="A0A6G1HH28"/>
<sequence length="348" mass="38385">MMDDTDSLPEQFSVAVNVIDSSIYGDCELTINCTGKRFKVLITPDFSPLETIEGRLIKRFGSAMKFRDDDELSDLEDELSDLLTRIPLPRNNLLMLVAIEGRVQVIPNTDAKDRCPKALWIDLEDNNLPRFNAADLIVHRQFLTNRIVEVRDKQGGVYLCKIANAETRKAVGREFECPKRVAAEVGKNGAWRVPRLSGLVYAVNPADGGKAPAVVIGILETLIRPASQQQQRDGVLHHLNVEVVEQSRKEKWVEQLRETMCKLHAIGVVWGDAKAGNVIIDEGDDAWVIDFGGSWTDGWFEAGVAGTVEGDEMGLRRIEEWLGAGRRGGSGSSRAKAVGHVDGVANGR</sequence>
<dbReference type="Proteomes" id="UP000800041">
    <property type="component" value="Unassembled WGS sequence"/>
</dbReference>
<reference evidence="1" key="1">
    <citation type="journal article" date="2020" name="Stud. Mycol.">
        <title>101 Dothideomycetes genomes: a test case for predicting lifestyles and emergence of pathogens.</title>
        <authorList>
            <person name="Haridas S."/>
            <person name="Albert R."/>
            <person name="Binder M."/>
            <person name="Bloem J."/>
            <person name="Labutti K."/>
            <person name="Salamov A."/>
            <person name="Andreopoulos B."/>
            <person name="Baker S."/>
            <person name="Barry K."/>
            <person name="Bills G."/>
            <person name="Bluhm B."/>
            <person name="Cannon C."/>
            <person name="Castanera R."/>
            <person name="Culley D."/>
            <person name="Daum C."/>
            <person name="Ezra D."/>
            <person name="Gonzalez J."/>
            <person name="Henrissat B."/>
            <person name="Kuo A."/>
            <person name="Liang C."/>
            <person name="Lipzen A."/>
            <person name="Lutzoni F."/>
            <person name="Magnuson J."/>
            <person name="Mondo S."/>
            <person name="Nolan M."/>
            <person name="Ohm R."/>
            <person name="Pangilinan J."/>
            <person name="Park H.-J."/>
            <person name="Ramirez L."/>
            <person name="Alfaro M."/>
            <person name="Sun H."/>
            <person name="Tritt A."/>
            <person name="Yoshinaga Y."/>
            <person name="Zwiers L.-H."/>
            <person name="Turgeon B."/>
            <person name="Goodwin S."/>
            <person name="Spatafora J."/>
            <person name="Crous P."/>
            <person name="Grigoriev I."/>
        </authorList>
    </citation>
    <scope>NUCLEOTIDE SEQUENCE</scope>
    <source>
        <strain evidence="1">CBS 113979</strain>
    </source>
</reference>
<dbReference type="InterPro" id="IPR011009">
    <property type="entry name" value="Kinase-like_dom_sf"/>
</dbReference>
<evidence type="ECO:0000313" key="2">
    <source>
        <dbReference type="Proteomes" id="UP000800041"/>
    </source>
</evidence>
<dbReference type="Gene3D" id="1.10.510.10">
    <property type="entry name" value="Transferase(Phosphotransferase) domain 1"/>
    <property type="match status" value="1"/>
</dbReference>
<name>A0A6G1HH28_9PEZI</name>
<dbReference type="EMBL" id="ML977137">
    <property type="protein sequence ID" value="KAF1992483.1"/>
    <property type="molecule type" value="Genomic_DNA"/>
</dbReference>
<dbReference type="SUPFAM" id="SSF56112">
    <property type="entry name" value="Protein kinase-like (PK-like)"/>
    <property type="match status" value="1"/>
</dbReference>
<evidence type="ECO:0008006" key="3">
    <source>
        <dbReference type="Google" id="ProtNLM"/>
    </source>
</evidence>
<dbReference type="OrthoDB" id="4062651at2759"/>
<organism evidence="1 2">
    <name type="scientific">Aulographum hederae CBS 113979</name>
    <dbReference type="NCBI Taxonomy" id="1176131"/>
    <lineage>
        <taxon>Eukaryota</taxon>
        <taxon>Fungi</taxon>
        <taxon>Dikarya</taxon>
        <taxon>Ascomycota</taxon>
        <taxon>Pezizomycotina</taxon>
        <taxon>Dothideomycetes</taxon>
        <taxon>Pleosporomycetidae</taxon>
        <taxon>Aulographales</taxon>
        <taxon>Aulographaceae</taxon>
    </lineage>
</organism>
<keyword evidence="2" id="KW-1185">Reference proteome</keyword>
<protein>
    <recommendedName>
        <fullName evidence="3">Protein kinase domain-containing protein</fullName>
    </recommendedName>
</protein>
<evidence type="ECO:0000313" key="1">
    <source>
        <dbReference type="EMBL" id="KAF1992483.1"/>
    </source>
</evidence>
<proteinExistence type="predicted"/>
<accession>A0A6G1HH28</accession>
<gene>
    <name evidence="1" type="ORF">K402DRAFT_458874</name>
</gene>